<keyword evidence="9" id="KW-1185">Reference proteome</keyword>
<evidence type="ECO:0000256" key="7">
    <source>
        <dbReference type="SAM" id="Coils"/>
    </source>
</evidence>
<sequence length="205" mass="23102">MSLTNASHDSLPYIDRPLTPSITSKATALVAAELGDTSVPHPSLPQFPSPNFSPFVEQELERISNSLPFTGGIDASRYEPQSLPSSSQEEDEYKKLLQTSYTTTTHLQNRLTNLTLLSNFGQNAWLISNSQTEGVLSSLEKELASLKEETEILNRERKRKQVEVQPELEYLERKWQEGVGRVLEIEVASEMLFRETLEKRRGGHA</sequence>
<evidence type="ECO:0000256" key="2">
    <source>
        <dbReference type="ARBA" id="ARBA00010788"/>
    </source>
</evidence>
<proteinExistence type="inferred from homology"/>
<dbReference type="GO" id="GO:0071013">
    <property type="term" value="C:catalytic step 2 spliceosome"/>
    <property type="evidence" value="ECO:0007669"/>
    <property type="project" value="TreeGrafter"/>
</dbReference>
<keyword evidence="3" id="KW-0507">mRNA processing</keyword>
<name>A0AAN8MUV6_9PEZI</name>
<evidence type="ECO:0000256" key="6">
    <source>
        <dbReference type="ARBA" id="ARBA00023242"/>
    </source>
</evidence>
<comment type="subcellular location">
    <subcellularLocation>
        <location evidence="1">Nucleus</location>
    </subcellularLocation>
</comment>
<keyword evidence="5" id="KW-0508">mRNA splicing</keyword>
<dbReference type="GO" id="GO:0008380">
    <property type="term" value="P:RNA splicing"/>
    <property type="evidence" value="ECO:0007669"/>
    <property type="project" value="UniProtKB-KW"/>
</dbReference>
<dbReference type="EMBL" id="JAVHNR010000006">
    <property type="protein sequence ID" value="KAK6339211.1"/>
    <property type="molecule type" value="Genomic_DNA"/>
</dbReference>
<dbReference type="AlphaFoldDB" id="A0AAN8MUV6"/>
<evidence type="ECO:0000313" key="8">
    <source>
        <dbReference type="EMBL" id="KAK6339211.1"/>
    </source>
</evidence>
<organism evidence="8 9">
    <name type="scientific">Orbilia javanica</name>
    <dbReference type="NCBI Taxonomy" id="47235"/>
    <lineage>
        <taxon>Eukaryota</taxon>
        <taxon>Fungi</taxon>
        <taxon>Dikarya</taxon>
        <taxon>Ascomycota</taxon>
        <taxon>Pezizomycotina</taxon>
        <taxon>Orbiliomycetes</taxon>
        <taxon>Orbiliales</taxon>
        <taxon>Orbiliaceae</taxon>
        <taxon>Orbilia</taxon>
    </lineage>
</organism>
<dbReference type="GO" id="GO:0006397">
    <property type="term" value="P:mRNA processing"/>
    <property type="evidence" value="ECO:0007669"/>
    <property type="project" value="UniProtKB-KW"/>
</dbReference>
<dbReference type="GO" id="GO:0000974">
    <property type="term" value="C:Prp19 complex"/>
    <property type="evidence" value="ECO:0007669"/>
    <property type="project" value="TreeGrafter"/>
</dbReference>
<reference evidence="8 9" key="1">
    <citation type="submission" date="2019-10" db="EMBL/GenBank/DDBJ databases">
        <authorList>
            <person name="Palmer J.M."/>
        </authorList>
    </citation>
    <scope>NUCLEOTIDE SEQUENCE [LARGE SCALE GENOMIC DNA]</scope>
    <source>
        <strain evidence="8 9">TWF718</strain>
    </source>
</reference>
<evidence type="ECO:0000256" key="4">
    <source>
        <dbReference type="ARBA" id="ARBA00022728"/>
    </source>
</evidence>
<evidence type="ECO:0000256" key="5">
    <source>
        <dbReference type="ARBA" id="ARBA00023187"/>
    </source>
</evidence>
<protein>
    <submittedName>
        <fullName evidence="8">Uncharacterized protein</fullName>
    </submittedName>
</protein>
<evidence type="ECO:0000256" key="3">
    <source>
        <dbReference type="ARBA" id="ARBA00022664"/>
    </source>
</evidence>
<comment type="similarity">
    <text evidence="2">Belongs to the SPF27 family.</text>
</comment>
<evidence type="ECO:0000256" key="1">
    <source>
        <dbReference type="ARBA" id="ARBA00004123"/>
    </source>
</evidence>
<keyword evidence="7" id="KW-0175">Coiled coil</keyword>
<keyword evidence="4" id="KW-0747">Spliceosome</keyword>
<dbReference type="Pfam" id="PF05700">
    <property type="entry name" value="BCAS2"/>
    <property type="match status" value="1"/>
</dbReference>
<dbReference type="GO" id="GO:0071011">
    <property type="term" value="C:precatalytic spliceosome"/>
    <property type="evidence" value="ECO:0007669"/>
    <property type="project" value="TreeGrafter"/>
</dbReference>
<dbReference type="Proteomes" id="UP001313282">
    <property type="component" value="Unassembled WGS sequence"/>
</dbReference>
<dbReference type="PANTHER" id="PTHR13296:SF0">
    <property type="entry name" value="PRE-MRNA-SPLICING FACTOR SPF27"/>
    <property type="match status" value="1"/>
</dbReference>
<feature type="coiled-coil region" evidence="7">
    <location>
        <begin position="129"/>
        <end position="163"/>
    </location>
</feature>
<dbReference type="InterPro" id="IPR008409">
    <property type="entry name" value="SPF27"/>
</dbReference>
<evidence type="ECO:0000313" key="9">
    <source>
        <dbReference type="Proteomes" id="UP001313282"/>
    </source>
</evidence>
<dbReference type="PANTHER" id="PTHR13296">
    <property type="entry name" value="BCAS2 PROTEIN"/>
    <property type="match status" value="1"/>
</dbReference>
<gene>
    <name evidence="8" type="ORF">TWF718_008634</name>
</gene>
<keyword evidence="6" id="KW-0539">Nucleus</keyword>
<accession>A0AAN8MUV6</accession>
<comment type="caution">
    <text evidence="8">The sequence shown here is derived from an EMBL/GenBank/DDBJ whole genome shotgun (WGS) entry which is preliminary data.</text>
</comment>